<dbReference type="Pfam" id="PF01425">
    <property type="entry name" value="Amidase"/>
    <property type="match status" value="1"/>
</dbReference>
<dbReference type="InterPro" id="IPR036928">
    <property type="entry name" value="AS_sf"/>
</dbReference>
<evidence type="ECO:0000313" key="3">
    <source>
        <dbReference type="EMBL" id="RFA33999.1"/>
    </source>
</evidence>
<dbReference type="RefSeq" id="WP_116278706.1">
    <property type="nucleotide sequence ID" value="NZ_NFZX01000028.1"/>
</dbReference>
<dbReference type="EMBL" id="NFZX01000028">
    <property type="protein sequence ID" value="RFA33999.1"/>
    <property type="molecule type" value="Genomic_DNA"/>
</dbReference>
<dbReference type="Gene3D" id="3.90.1300.10">
    <property type="entry name" value="Amidase signature (AS) domain"/>
    <property type="match status" value="1"/>
</dbReference>
<evidence type="ECO:0000313" key="4">
    <source>
        <dbReference type="Proteomes" id="UP000256488"/>
    </source>
</evidence>
<reference evidence="3 4" key="1">
    <citation type="submission" date="2017-05" db="EMBL/GenBank/DDBJ databases">
        <title>Virgibacillus sp. AK90 isolated from a saltern of Kakinada, India.</title>
        <authorList>
            <person name="Gupta V."/>
            <person name="Sidhu C."/>
            <person name="Korpole S."/>
            <person name="Pinnaka A.K."/>
        </authorList>
    </citation>
    <scope>NUCLEOTIDE SEQUENCE [LARGE SCALE GENOMIC DNA]</scope>
    <source>
        <strain evidence="3 4">AK90</strain>
    </source>
</reference>
<dbReference type="InterPro" id="IPR023631">
    <property type="entry name" value="Amidase_dom"/>
</dbReference>
<sequence>MKTSEFRNYDAVDLADLVKKGETTEKELLLASLAQLAQVNPTLNAVISERKEKALQEWKEMTQKRPFRGVPVLLKNTGQQLKGERTTSGSKLLKQYASVAKQDSHFVRAFRDAGFQFIGHTNTPEFGLKNITEPETDGPTRNPWNVAYSPGGSSGGSAAAVAAGIVPLAGASDGGGSIRIPASFTGLFGLKPTRGRTPVGPGAGRQWHGAAIDFVLSRSVRDSAAMLDVLQTSQPEAAFQAPLYLESYLETMKQPPKEELRIAYSVTSPVGTPVSNEAKEAVMKTVQWLERLGYQIEENDPPINGKELMRNYYLMNSGEIATVGMQLEKMIGRKITSDDVELETWLLHCAGQSVSAAAFSSSIASWDVAAAAMAHFHKGYDFYITPTTAFTAPKVGELSWDTIEKKRWIAKMENAKAHEQQEIIYDMFLPSLTYTPFTQLANLTGQPAMSLPLHVTSENMPLGVQVMANKGEEHRLLQLAYQLEETDLWQGMKGNPYYNPMQ</sequence>
<comment type="similarity">
    <text evidence="1">Belongs to the amidase family.</text>
</comment>
<name>A0A3E0WNM5_9BACI</name>
<evidence type="ECO:0000256" key="1">
    <source>
        <dbReference type="ARBA" id="ARBA00009199"/>
    </source>
</evidence>
<dbReference type="AlphaFoldDB" id="A0A3E0WNM5"/>
<evidence type="ECO:0000259" key="2">
    <source>
        <dbReference type="Pfam" id="PF01425"/>
    </source>
</evidence>
<dbReference type="PANTHER" id="PTHR11895:SF7">
    <property type="entry name" value="GLUTAMYL-TRNA(GLN) AMIDOTRANSFERASE SUBUNIT A, MITOCHONDRIAL"/>
    <property type="match status" value="1"/>
</dbReference>
<dbReference type="PANTHER" id="PTHR11895">
    <property type="entry name" value="TRANSAMIDASE"/>
    <property type="match status" value="1"/>
</dbReference>
<comment type="caution">
    <text evidence="3">The sequence shown here is derived from an EMBL/GenBank/DDBJ whole genome shotgun (WGS) entry which is preliminary data.</text>
</comment>
<protein>
    <submittedName>
        <fullName evidence="3">Amidase</fullName>
    </submittedName>
</protein>
<dbReference type="InterPro" id="IPR020556">
    <property type="entry name" value="Amidase_CS"/>
</dbReference>
<dbReference type="GO" id="GO:0003824">
    <property type="term" value="F:catalytic activity"/>
    <property type="evidence" value="ECO:0007669"/>
    <property type="project" value="InterPro"/>
</dbReference>
<dbReference type="Proteomes" id="UP000256488">
    <property type="component" value="Unassembled WGS sequence"/>
</dbReference>
<feature type="domain" description="Amidase" evidence="2">
    <location>
        <begin position="27"/>
        <end position="477"/>
    </location>
</feature>
<dbReference type="SUPFAM" id="SSF75304">
    <property type="entry name" value="Amidase signature (AS) enzymes"/>
    <property type="match status" value="1"/>
</dbReference>
<organism evidence="3 4">
    <name type="scientific">Virgibacillus dokdonensis</name>
    <dbReference type="NCBI Taxonomy" id="302167"/>
    <lineage>
        <taxon>Bacteria</taxon>
        <taxon>Bacillati</taxon>
        <taxon>Bacillota</taxon>
        <taxon>Bacilli</taxon>
        <taxon>Bacillales</taxon>
        <taxon>Bacillaceae</taxon>
        <taxon>Virgibacillus</taxon>
    </lineage>
</organism>
<gene>
    <name evidence="3" type="ORF">CAI16_12770</name>
</gene>
<dbReference type="InterPro" id="IPR000120">
    <property type="entry name" value="Amidase"/>
</dbReference>
<dbReference type="PROSITE" id="PS00571">
    <property type="entry name" value="AMIDASES"/>
    <property type="match status" value="1"/>
</dbReference>
<accession>A0A3E0WNM5</accession>
<proteinExistence type="inferred from homology"/>